<keyword evidence="6 11" id="KW-0812">Transmembrane</keyword>
<dbReference type="AlphaFoldDB" id="A0A0A2C921"/>
<keyword evidence="7" id="KW-0603">Photosystem I</keyword>
<evidence type="ECO:0000256" key="7">
    <source>
        <dbReference type="ARBA" id="ARBA00022836"/>
    </source>
</evidence>
<evidence type="ECO:0000256" key="11">
    <source>
        <dbReference type="SAM" id="Phobius"/>
    </source>
</evidence>
<reference evidence="13" key="1">
    <citation type="journal article" date="2014" name="Sci. Data">
        <title>Genomes of diverse isolates of the marine cyanobacterium Prochlorococcus.</title>
        <authorList>
            <person name="Biller S."/>
            <person name="Berube P."/>
            <person name="Thompson J."/>
            <person name="Kelly L."/>
            <person name="Roggensack S."/>
            <person name="Awad L."/>
            <person name="Roache-Johnson K."/>
            <person name="Ding H."/>
            <person name="Giovannoni S.J."/>
            <person name="Moore L.R."/>
            <person name="Chisholm S.W."/>
        </authorList>
    </citation>
    <scope>NUCLEOTIDE SEQUENCE [LARGE SCALE GENOMIC DNA]</scope>
    <source>
        <strain evidence="13">PAC1</strain>
    </source>
</reference>
<evidence type="ECO:0000256" key="4">
    <source>
        <dbReference type="ARBA" id="ARBA00019929"/>
    </source>
</evidence>
<evidence type="ECO:0000256" key="6">
    <source>
        <dbReference type="ARBA" id="ARBA00022692"/>
    </source>
</evidence>
<evidence type="ECO:0000256" key="9">
    <source>
        <dbReference type="ARBA" id="ARBA00023078"/>
    </source>
</evidence>
<proteinExistence type="inferred from homology"/>
<protein>
    <recommendedName>
        <fullName evidence="4">Photosystem I reaction center subunit VIII</fullName>
    </recommendedName>
</protein>
<dbReference type="Proteomes" id="UP000030392">
    <property type="component" value="Unassembled WGS sequence"/>
</dbReference>
<dbReference type="EMBL" id="JNAX01000010">
    <property type="protein sequence ID" value="KGG21074.1"/>
    <property type="molecule type" value="Genomic_DNA"/>
</dbReference>
<keyword evidence="10 11" id="KW-0472">Membrane</keyword>
<comment type="subcellular location">
    <subcellularLocation>
        <location evidence="2">Cellular thylakoid membrane</location>
        <topology evidence="2">Single-pass membrane protein</topology>
    </subcellularLocation>
</comment>
<sequence length="38" mass="3972">MTSELASSLLPAILIPLVGIMGPAVFIVLIGRYITATE</sequence>
<keyword evidence="5" id="KW-0602">Photosynthesis</keyword>
<evidence type="ECO:0000313" key="13">
    <source>
        <dbReference type="Proteomes" id="UP000030392"/>
    </source>
</evidence>
<dbReference type="InterPro" id="IPR036357">
    <property type="entry name" value="PSI_PsaI_sf"/>
</dbReference>
<evidence type="ECO:0000256" key="3">
    <source>
        <dbReference type="ARBA" id="ARBA00005252"/>
    </source>
</evidence>
<evidence type="ECO:0000256" key="2">
    <source>
        <dbReference type="ARBA" id="ARBA00004376"/>
    </source>
</evidence>
<keyword evidence="9" id="KW-0793">Thylakoid</keyword>
<comment type="similarity">
    <text evidence="3">Belongs to the PsaI family.</text>
</comment>
<dbReference type="Pfam" id="PF00796">
    <property type="entry name" value="PSI_8"/>
    <property type="match status" value="1"/>
</dbReference>
<comment type="function">
    <text evidence="1">May help in the organization of the PsaL subunit.</text>
</comment>
<dbReference type="NCBIfam" id="TIGR03052">
    <property type="entry name" value="PS_I_psaI"/>
    <property type="match status" value="1"/>
</dbReference>
<evidence type="ECO:0000256" key="1">
    <source>
        <dbReference type="ARBA" id="ARBA00003541"/>
    </source>
</evidence>
<gene>
    <name evidence="12" type="ORF">EV03_1015</name>
</gene>
<name>A0A0A2C921_PROMR</name>
<dbReference type="SUPFAM" id="SSF81540">
    <property type="entry name" value="Subunit VIII of photosystem I reaction centre, PsaI"/>
    <property type="match status" value="1"/>
</dbReference>
<dbReference type="InterPro" id="IPR001302">
    <property type="entry name" value="PSI_PsaI"/>
</dbReference>
<dbReference type="GO" id="GO:0031676">
    <property type="term" value="C:plasma membrane-derived thylakoid membrane"/>
    <property type="evidence" value="ECO:0007669"/>
    <property type="project" value="UniProtKB-SubCell"/>
</dbReference>
<comment type="caution">
    <text evidence="12">The sequence shown here is derived from an EMBL/GenBank/DDBJ whole genome shotgun (WGS) entry which is preliminary data.</text>
</comment>
<evidence type="ECO:0000256" key="10">
    <source>
        <dbReference type="ARBA" id="ARBA00023136"/>
    </source>
</evidence>
<feature type="transmembrane region" description="Helical" evidence="11">
    <location>
        <begin position="12"/>
        <end position="34"/>
    </location>
</feature>
<dbReference type="GO" id="GO:0015979">
    <property type="term" value="P:photosynthesis"/>
    <property type="evidence" value="ECO:0007669"/>
    <property type="project" value="UniProtKB-KW"/>
</dbReference>
<keyword evidence="8 11" id="KW-1133">Transmembrane helix</keyword>
<dbReference type="RefSeq" id="WP_011295429.1">
    <property type="nucleotide sequence ID" value="NZ_CP138967.1"/>
</dbReference>
<evidence type="ECO:0000313" key="12">
    <source>
        <dbReference type="EMBL" id="KGG21074.1"/>
    </source>
</evidence>
<dbReference type="NCBIfam" id="NF008830">
    <property type="entry name" value="PRK11877.1"/>
    <property type="match status" value="1"/>
</dbReference>
<evidence type="ECO:0000256" key="5">
    <source>
        <dbReference type="ARBA" id="ARBA00022531"/>
    </source>
</evidence>
<organism evidence="12 13">
    <name type="scientific">Prochlorococcus marinus str. PAC1</name>
    <dbReference type="NCBI Taxonomy" id="59924"/>
    <lineage>
        <taxon>Bacteria</taxon>
        <taxon>Bacillati</taxon>
        <taxon>Cyanobacteriota</taxon>
        <taxon>Cyanophyceae</taxon>
        <taxon>Synechococcales</taxon>
        <taxon>Prochlorococcaceae</taxon>
        <taxon>Prochlorococcus</taxon>
    </lineage>
</organism>
<evidence type="ECO:0000256" key="8">
    <source>
        <dbReference type="ARBA" id="ARBA00022989"/>
    </source>
</evidence>
<dbReference type="GO" id="GO:0009522">
    <property type="term" value="C:photosystem I"/>
    <property type="evidence" value="ECO:0007669"/>
    <property type="project" value="UniProtKB-KW"/>
</dbReference>
<accession>A0A0A2C921</accession>